<dbReference type="Proteomes" id="UP000533641">
    <property type="component" value="Unassembled WGS sequence"/>
</dbReference>
<dbReference type="EC" id="5.2.1.1" evidence="1"/>
<dbReference type="RefSeq" id="WP_312866068.1">
    <property type="nucleotide sequence ID" value="NZ_JACIGM010000009.1"/>
</dbReference>
<evidence type="ECO:0000313" key="2">
    <source>
        <dbReference type="Proteomes" id="UP000533641"/>
    </source>
</evidence>
<sequence length="256" mass="27550">MSTSTSQHDFEEIAVARYDEGPGKYRIGLIATSNDYTTERDFINMRPTDDVALFTSRVQFATDCSVPSLNAMAARITEAAALLVPEGRLDVIAYSCTSGTAAMGFERVRDLIHAARPGVACTTPLTAAAAAFDRLGAHRISVLTPYTDDVNSVIADNLVRYGTEISSFSSFKILDNELMARLAPETIYDAAVNRNYSGSDALFISCTAIRAVEVAARIEAAIGKPVITAVQALYWHALRLAGCQSTFSGYGQLLEA</sequence>
<comment type="caution">
    <text evidence="1">The sequence shown here is derived from an EMBL/GenBank/DDBJ whole genome shotgun (WGS) entry which is preliminary data.</text>
</comment>
<dbReference type="PANTHER" id="PTHR40267:SF1">
    <property type="entry name" value="BLR3294 PROTEIN"/>
    <property type="match status" value="1"/>
</dbReference>
<proteinExistence type="predicted"/>
<dbReference type="InterPro" id="IPR053714">
    <property type="entry name" value="Iso_Racemase_Enz_sf"/>
</dbReference>
<dbReference type="InterPro" id="IPR026286">
    <property type="entry name" value="MaiA/AMDase"/>
</dbReference>
<dbReference type="EMBL" id="JACIGM010000009">
    <property type="protein sequence ID" value="MBB4276695.1"/>
    <property type="molecule type" value="Genomic_DNA"/>
</dbReference>
<evidence type="ECO:0000313" key="1">
    <source>
        <dbReference type="EMBL" id="MBB4276695.1"/>
    </source>
</evidence>
<dbReference type="Pfam" id="PF17645">
    <property type="entry name" value="Amdase"/>
    <property type="match status" value="1"/>
</dbReference>
<organism evidence="1 2">
    <name type="scientific">Rhizobium mongolense</name>
    <dbReference type="NCBI Taxonomy" id="57676"/>
    <lineage>
        <taxon>Bacteria</taxon>
        <taxon>Pseudomonadati</taxon>
        <taxon>Pseudomonadota</taxon>
        <taxon>Alphaproteobacteria</taxon>
        <taxon>Hyphomicrobiales</taxon>
        <taxon>Rhizobiaceae</taxon>
        <taxon>Rhizobium/Agrobacterium group</taxon>
        <taxon>Rhizobium</taxon>
    </lineage>
</organism>
<dbReference type="PIRSF" id="PIRSF015736">
    <property type="entry name" value="MI"/>
    <property type="match status" value="1"/>
</dbReference>
<keyword evidence="1" id="KW-0413">Isomerase</keyword>
<dbReference type="Gene3D" id="3.40.50.12500">
    <property type="match status" value="1"/>
</dbReference>
<dbReference type="PANTHER" id="PTHR40267">
    <property type="entry name" value="BLR3294 PROTEIN"/>
    <property type="match status" value="1"/>
</dbReference>
<dbReference type="AlphaFoldDB" id="A0A7W6WG73"/>
<gene>
    <name evidence="1" type="ORF">GGE12_004492</name>
</gene>
<accession>A0A7W6WG73</accession>
<dbReference type="GO" id="GO:0050076">
    <property type="term" value="F:maleate isomerase activity"/>
    <property type="evidence" value="ECO:0007669"/>
    <property type="project" value="UniProtKB-EC"/>
</dbReference>
<protein>
    <submittedName>
        <fullName evidence="1">Maleate isomerase</fullName>
        <ecNumber evidence="1">5.2.1.1</ecNumber>
    </submittedName>
</protein>
<name>A0A7W6WG73_9HYPH</name>
<reference evidence="1 2" key="1">
    <citation type="submission" date="2020-08" db="EMBL/GenBank/DDBJ databases">
        <title>Genomic Encyclopedia of Type Strains, Phase IV (KMG-V): Genome sequencing to study the core and pangenomes of soil and plant-associated prokaryotes.</title>
        <authorList>
            <person name="Whitman W."/>
        </authorList>
    </citation>
    <scope>NUCLEOTIDE SEQUENCE [LARGE SCALE GENOMIC DNA]</scope>
    <source>
        <strain evidence="1 2">SEMIA 402</strain>
    </source>
</reference>